<evidence type="ECO:0000313" key="1">
    <source>
        <dbReference type="EMBL" id="KAL2820952.1"/>
    </source>
</evidence>
<evidence type="ECO:0000313" key="2">
    <source>
        <dbReference type="Proteomes" id="UP001610335"/>
    </source>
</evidence>
<accession>A0ABR4HZZ1</accession>
<dbReference type="Proteomes" id="UP001610335">
    <property type="component" value="Unassembled WGS sequence"/>
</dbReference>
<comment type="caution">
    <text evidence="1">The sequence shown here is derived from an EMBL/GenBank/DDBJ whole genome shotgun (WGS) entry which is preliminary data.</text>
</comment>
<sequence length="130" mass="15314">MSPREILLEIPRCSEHAQQTIARIVNAAYDTLSETDAVSSIRENFENLHMWEYRNFLDFFKEFIYVTVTTETPKHLWNSYLYQKLPTRQQALVSRWVDRGKAVDIVHLAEFCYREEKVGVMAFLSGPYGF</sequence>
<name>A0ABR4HZZ1_9EURO</name>
<reference evidence="1 2" key="1">
    <citation type="submission" date="2024-07" db="EMBL/GenBank/DDBJ databases">
        <title>Section-level genome sequencing and comparative genomics of Aspergillus sections Usti and Cavernicolus.</title>
        <authorList>
            <consortium name="Lawrence Berkeley National Laboratory"/>
            <person name="Nybo J.L."/>
            <person name="Vesth T.C."/>
            <person name="Theobald S."/>
            <person name="Frisvad J.C."/>
            <person name="Larsen T.O."/>
            <person name="Kjaerboelling I."/>
            <person name="Rothschild-Mancinelli K."/>
            <person name="Lyhne E.K."/>
            <person name="Kogle M.E."/>
            <person name="Barry K."/>
            <person name="Clum A."/>
            <person name="Na H."/>
            <person name="Ledsgaard L."/>
            <person name="Lin J."/>
            <person name="Lipzen A."/>
            <person name="Kuo A."/>
            <person name="Riley R."/>
            <person name="Mondo S."/>
            <person name="LaButti K."/>
            <person name="Haridas S."/>
            <person name="Pangalinan J."/>
            <person name="Salamov A.A."/>
            <person name="Simmons B.A."/>
            <person name="Magnuson J.K."/>
            <person name="Chen J."/>
            <person name="Drula E."/>
            <person name="Henrissat B."/>
            <person name="Wiebenga A."/>
            <person name="Lubbers R.J."/>
            <person name="Gomes A.C."/>
            <person name="Makela M.R."/>
            <person name="Stajich J."/>
            <person name="Grigoriev I.V."/>
            <person name="Mortensen U.H."/>
            <person name="De vries R.P."/>
            <person name="Baker S.E."/>
            <person name="Andersen M.R."/>
        </authorList>
    </citation>
    <scope>NUCLEOTIDE SEQUENCE [LARGE SCALE GENOMIC DNA]</scope>
    <source>
        <strain evidence="1 2">CBS 600.67</strain>
    </source>
</reference>
<proteinExistence type="predicted"/>
<dbReference type="EMBL" id="JBFXLS010000066">
    <property type="protein sequence ID" value="KAL2820952.1"/>
    <property type="molecule type" value="Genomic_DNA"/>
</dbReference>
<keyword evidence="2" id="KW-1185">Reference proteome</keyword>
<gene>
    <name evidence="1" type="ORF">BDW59DRAFT_111812</name>
</gene>
<protein>
    <submittedName>
        <fullName evidence="1">Uncharacterized protein</fullName>
    </submittedName>
</protein>
<organism evidence="1 2">
    <name type="scientific">Aspergillus cavernicola</name>
    <dbReference type="NCBI Taxonomy" id="176166"/>
    <lineage>
        <taxon>Eukaryota</taxon>
        <taxon>Fungi</taxon>
        <taxon>Dikarya</taxon>
        <taxon>Ascomycota</taxon>
        <taxon>Pezizomycotina</taxon>
        <taxon>Eurotiomycetes</taxon>
        <taxon>Eurotiomycetidae</taxon>
        <taxon>Eurotiales</taxon>
        <taxon>Aspergillaceae</taxon>
        <taxon>Aspergillus</taxon>
        <taxon>Aspergillus subgen. Nidulantes</taxon>
    </lineage>
</organism>